<dbReference type="InterPro" id="IPR000515">
    <property type="entry name" value="MetI-like"/>
</dbReference>
<keyword evidence="10" id="KW-1185">Reference proteome</keyword>
<organism evidence="9 10">
    <name type="scientific">Synergistes jonesii</name>
    <dbReference type="NCBI Taxonomy" id="2754"/>
    <lineage>
        <taxon>Bacteria</taxon>
        <taxon>Thermotogati</taxon>
        <taxon>Synergistota</taxon>
        <taxon>Synergistia</taxon>
        <taxon>Synergistales</taxon>
        <taxon>Synergistaceae</taxon>
        <taxon>Synergistes</taxon>
    </lineage>
</organism>
<evidence type="ECO:0000256" key="2">
    <source>
        <dbReference type="ARBA" id="ARBA00022448"/>
    </source>
</evidence>
<evidence type="ECO:0000256" key="3">
    <source>
        <dbReference type="ARBA" id="ARBA00022475"/>
    </source>
</evidence>
<dbReference type="Proteomes" id="UP000027665">
    <property type="component" value="Unassembled WGS sequence"/>
</dbReference>
<keyword evidence="5" id="KW-1133">Transmembrane helix</keyword>
<proteinExistence type="inferred from homology"/>
<evidence type="ECO:0000259" key="8">
    <source>
        <dbReference type="PROSITE" id="PS50928"/>
    </source>
</evidence>
<comment type="caution">
    <text evidence="9">The sequence shown here is derived from an EMBL/GenBank/DDBJ whole genome shotgun (WGS) entry which is preliminary data.</text>
</comment>
<evidence type="ECO:0000256" key="1">
    <source>
        <dbReference type="ARBA" id="ARBA00004651"/>
    </source>
</evidence>
<evidence type="ECO:0000313" key="10">
    <source>
        <dbReference type="Proteomes" id="UP000027665"/>
    </source>
</evidence>
<dbReference type="PANTHER" id="PTHR30183">
    <property type="entry name" value="MOLYBDENUM TRANSPORT SYSTEM PERMEASE PROTEIN MODB"/>
    <property type="match status" value="1"/>
</dbReference>
<evidence type="ECO:0000256" key="4">
    <source>
        <dbReference type="ARBA" id="ARBA00022692"/>
    </source>
</evidence>
<keyword evidence="2 7" id="KW-0813">Transport</keyword>
<sequence>MLLVLLGRNGVIGSPLAEHLGVRLVFTRAAVALSAFVAGLPLFVRPVQAAFGSAAIIRFEEASRVLGCGPVKTFFFVTAPLAKKSILGGLLLSVTRAAGEVGITMMLGGNIAGRTNTLSLEIFNCVSRGDFDEAASLCAILAMLGLAAYAALERLQKER</sequence>
<evidence type="ECO:0000256" key="7">
    <source>
        <dbReference type="RuleBase" id="RU363032"/>
    </source>
</evidence>
<dbReference type="PROSITE" id="PS50928">
    <property type="entry name" value="ABC_TM1"/>
    <property type="match status" value="1"/>
</dbReference>
<evidence type="ECO:0000313" key="9">
    <source>
        <dbReference type="EMBL" id="KEJ92209.1"/>
    </source>
</evidence>
<feature type="domain" description="ABC transmembrane type-1" evidence="8">
    <location>
        <begin position="1"/>
        <end position="152"/>
    </location>
</feature>
<dbReference type="eggNOG" id="COG4149">
    <property type="taxonomic scope" value="Bacteria"/>
</dbReference>
<dbReference type="InterPro" id="IPR035906">
    <property type="entry name" value="MetI-like_sf"/>
</dbReference>
<dbReference type="Gene3D" id="1.10.3720.10">
    <property type="entry name" value="MetI-like"/>
    <property type="match status" value="1"/>
</dbReference>
<dbReference type="PANTHER" id="PTHR30183:SF3">
    <property type="entry name" value="MOLYBDENUM TRANSPORT SYSTEM PERMEASE PROTEIN MODB"/>
    <property type="match status" value="1"/>
</dbReference>
<dbReference type="GO" id="GO:0005886">
    <property type="term" value="C:plasma membrane"/>
    <property type="evidence" value="ECO:0007669"/>
    <property type="project" value="UniProtKB-SubCell"/>
</dbReference>
<name>A0A073IR17_9BACT</name>
<reference evidence="9 10" key="1">
    <citation type="submission" date="2014-04" db="EMBL/GenBank/DDBJ databases">
        <title>Draft Genome Sequence of Synergistes jonesii.</title>
        <authorList>
            <person name="Coil D.A."/>
            <person name="Eisen J.A."/>
            <person name="Holland-Moritz H.E."/>
        </authorList>
    </citation>
    <scope>NUCLEOTIDE SEQUENCE [LARGE SCALE GENOMIC DNA]</scope>
    <source>
        <strain evidence="9 10">78-1</strain>
    </source>
</reference>
<dbReference type="CDD" id="cd06261">
    <property type="entry name" value="TM_PBP2"/>
    <property type="match status" value="1"/>
</dbReference>
<evidence type="ECO:0000256" key="6">
    <source>
        <dbReference type="ARBA" id="ARBA00023136"/>
    </source>
</evidence>
<dbReference type="EMBL" id="JMKI01000031">
    <property type="protein sequence ID" value="KEJ92209.1"/>
    <property type="molecule type" value="Genomic_DNA"/>
</dbReference>
<accession>A0A073IR17</accession>
<dbReference type="STRING" id="2754.EH55_04160"/>
<dbReference type="AlphaFoldDB" id="A0A073IR17"/>
<dbReference type="GO" id="GO:0055085">
    <property type="term" value="P:transmembrane transport"/>
    <property type="evidence" value="ECO:0007669"/>
    <property type="project" value="InterPro"/>
</dbReference>
<gene>
    <name evidence="9" type="ORF">EH55_04160</name>
</gene>
<dbReference type="SUPFAM" id="SSF161098">
    <property type="entry name" value="MetI-like"/>
    <property type="match status" value="1"/>
</dbReference>
<comment type="similarity">
    <text evidence="7">Belongs to the binding-protein-dependent transport system permease family.</text>
</comment>
<dbReference type="Pfam" id="PF00528">
    <property type="entry name" value="BPD_transp_1"/>
    <property type="match status" value="1"/>
</dbReference>
<evidence type="ECO:0000256" key="5">
    <source>
        <dbReference type="ARBA" id="ARBA00022989"/>
    </source>
</evidence>
<comment type="subcellular location">
    <subcellularLocation>
        <location evidence="1 7">Cell membrane</location>
        <topology evidence="1 7">Multi-pass membrane protein</topology>
    </subcellularLocation>
</comment>
<keyword evidence="4" id="KW-0812">Transmembrane</keyword>
<keyword evidence="3" id="KW-1003">Cell membrane</keyword>
<protein>
    <submittedName>
        <fullName evidence="9">Molybdenum ABC transporter permease</fullName>
    </submittedName>
</protein>
<keyword evidence="6" id="KW-0472">Membrane</keyword>